<feature type="non-terminal residue" evidence="1">
    <location>
        <position position="161"/>
    </location>
</feature>
<protein>
    <submittedName>
        <fullName evidence="1">Uncharacterized protein</fullName>
    </submittedName>
</protein>
<proteinExistence type="predicted"/>
<dbReference type="EMBL" id="CAXAMN010002659">
    <property type="protein sequence ID" value="CAK9000632.1"/>
    <property type="molecule type" value="Genomic_DNA"/>
</dbReference>
<keyword evidence="2" id="KW-1185">Reference proteome</keyword>
<evidence type="ECO:0000313" key="2">
    <source>
        <dbReference type="Proteomes" id="UP001642484"/>
    </source>
</evidence>
<sequence length="161" mass="18051">MTGYRSGAAIAEFWAHCEALEAWKDHPCLTNSGIPRDRLLPSLGAEFYNKTEFLIAQVVGWSLRQAARGEAPATGCFGETLEGDRAKMAGSELALGWRACYFGSKYDAKARKEINQFPRSYLHSLICETCLAQKKHKNWIPELTYKNFYASAGHRLTKISL</sequence>
<name>A0ABP0IDG1_9DINO</name>
<dbReference type="Proteomes" id="UP001642484">
    <property type="component" value="Unassembled WGS sequence"/>
</dbReference>
<organism evidence="1 2">
    <name type="scientific">Durusdinium trenchii</name>
    <dbReference type="NCBI Taxonomy" id="1381693"/>
    <lineage>
        <taxon>Eukaryota</taxon>
        <taxon>Sar</taxon>
        <taxon>Alveolata</taxon>
        <taxon>Dinophyceae</taxon>
        <taxon>Suessiales</taxon>
        <taxon>Symbiodiniaceae</taxon>
        <taxon>Durusdinium</taxon>
    </lineage>
</organism>
<reference evidence="1 2" key="1">
    <citation type="submission" date="2024-02" db="EMBL/GenBank/DDBJ databases">
        <authorList>
            <person name="Chen Y."/>
            <person name="Shah S."/>
            <person name="Dougan E. K."/>
            <person name="Thang M."/>
            <person name="Chan C."/>
        </authorList>
    </citation>
    <scope>NUCLEOTIDE SEQUENCE [LARGE SCALE GENOMIC DNA]</scope>
</reference>
<comment type="caution">
    <text evidence="1">The sequence shown here is derived from an EMBL/GenBank/DDBJ whole genome shotgun (WGS) entry which is preliminary data.</text>
</comment>
<accession>A0ABP0IDG1</accession>
<gene>
    <name evidence="1" type="ORF">CCMP2556_LOCUS6141</name>
</gene>
<evidence type="ECO:0000313" key="1">
    <source>
        <dbReference type="EMBL" id="CAK9000632.1"/>
    </source>
</evidence>